<dbReference type="CDD" id="cd12893">
    <property type="entry name" value="SPRY_PRY_TRIM35"/>
    <property type="match status" value="1"/>
</dbReference>
<feature type="domain" description="B30.2/SPRY" evidence="1">
    <location>
        <begin position="152"/>
        <end position="342"/>
    </location>
</feature>
<evidence type="ECO:0000259" key="1">
    <source>
        <dbReference type="PROSITE" id="PS50188"/>
    </source>
</evidence>
<protein>
    <recommendedName>
        <fullName evidence="1">B30.2/SPRY domain-containing protein</fullName>
    </recommendedName>
</protein>
<name>A0A3B5LWL9_9TELE</name>
<dbReference type="PRINTS" id="PR01407">
    <property type="entry name" value="BUTYPHLNCDUF"/>
</dbReference>
<evidence type="ECO:0000313" key="3">
    <source>
        <dbReference type="Proteomes" id="UP000261380"/>
    </source>
</evidence>
<dbReference type="GeneTree" id="ENSGT00970000193381"/>
<dbReference type="InterPro" id="IPR003877">
    <property type="entry name" value="SPRY_dom"/>
</dbReference>
<organism evidence="2 3">
    <name type="scientific">Xiphophorus couchianus</name>
    <name type="common">Monterrey platyfish</name>
    <dbReference type="NCBI Taxonomy" id="32473"/>
    <lineage>
        <taxon>Eukaryota</taxon>
        <taxon>Metazoa</taxon>
        <taxon>Chordata</taxon>
        <taxon>Craniata</taxon>
        <taxon>Vertebrata</taxon>
        <taxon>Euteleostomi</taxon>
        <taxon>Actinopterygii</taxon>
        <taxon>Neopterygii</taxon>
        <taxon>Teleostei</taxon>
        <taxon>Neoteleostei</taxon>
        <taxon>Acanthomorphata</taxon>
        <taxon>Ovalentaria</taxon>
        <taxon>Atherinomorphae</taxon>
        <taxon>Cyprinodontiformes</taxon>
        <taxon>Poeciliidae</taxon>
        <taxon>Poeciliinae</taxon>
        <taxon>Xiphophorus</taxon>
    </lineage>
</organism>
<keyword evidence="3" id="KW-1185">Reference proteome</keyword>
<dbReference type="SMART" id="SM00449">
    <property type="entry name" value="SPRY"/>
    <property type="match status" value="1"/>
</dbReference>
<dbReference type="FunFam" id="2.60.120.920:FF:000004">
    <property type="entry name" value="Butyrophilin subfamily 1 member A1"/>
    <property type="match status" value="1"/>
</dbReference>
<dbReference type="AlphaFoldDB" id="A0A3B5LWL9"/>
<reference evidence="2" key="1">
    <citation type="submission" date="2025-08" db="UniProtKB">
        <authorList>
            <consortium name="Ensembl"/>
        </authorList>
    </citation>
    <scope>IDENTIFICATION</scope>
</reference>
<dbReference type="Pfam" id="PF00622">
    <property type="entry name" value="SPRY"/>
    <property type="match status" value="1"/>
</dbReference>
<evidence type="ECO:0000313" key="2">
    <source>
        <dbReference type="Ensembl" id="ENSXCOP00000015532.1"/>
    </source>
</evidence>
<dbReference type="InterPro" id="IPR043136">
    <property type="entry name" value="B30.2/SPRY_sf"/>
</dbReference>
<dbReference type="InterPro" id="IPR001870">
    <property type="entry name" value="B30.2/SPRY"/>
</dbReference>
<dbReference type="Ensembl" id="ENSXCOT00000015725.1">
    <property type="protein sequence ID" value="ENSXCOP00000015532.1"/>
    <property type="gene ID" value="ENSXCOG00000011743.1"/>
</dbReference>
<dbReference type="PROSITE" id="PS50188">
    <property type="entry name" value="B302_SPRY"/>
    <property type="match status" value="1"/>
</dbReference>
<dbReference type="InterPro" id="IPR006574">
    <property type="entry name" value="PRY"/>
</dbReference>
<sequence length="348" mass="39775">HTHTPVWDQAKKTLQDSLKPLRKRMRLIHEVKGNCDQTAGHIKTQAEATERKIKEQFKRLHQFLEEEEEARLNALWEEEEQKSHMMAEKIRALSKEISDLSGIIKTTEHELRAKNVQFLLNYKETVERIQQQPVPDDPELISGTLIDEARYLGNLSFNVWSKMKDMISFTPVVLDPNTAHPDLTLSDDLTSLTQGMGKQELPDNPERINHFISVVGSKSFTSGCHSWEVEVGENDAYFLGVLAGSAVRKGVIWSGLWRLMFCKGEYKTLSPTDPGSDVSMKGNPRRIRLFLDYDGGRLSFSDAETGTHIHTFTHTFTDRLFPYISTWSGSEPEPLTLREQKHGIRCCH</sequence>
<proteinExistence type="predicted"/>
<dbReference type="Proteomes" id="UP000261380">
    <property type="component" value="Unplaced"/>
</dbReference>
<reference evidence="2" key="2">
    <citation type="submission" date="2025-09" db="UniProtKB">
        <authorList>
            <consortium name="Ensembl"/>
        </authorList>
    </citation>
    <scope>IDENTIFICATION</scope>
</reference>
<dbReference type="SMART" id="SM00589">
    <property type="entry name" value="PRY"/>
    <property type="match status" value="1"/>
</dbReference>
<accession>A0A3B5LWL9</accession>
<dbReference type="SUPFAM" id="SSF49899">
    <property type="entry name" value="Concanavalin A-like lectins/glucanases"/>
    <property type="match status" value="1"/>
</dbReference>
<dbReference type="InterPro" id="IPR013320">
    <property type="entry name" value="ConA-like_dom_sf"/>
</dbReference>
<dbReference type="PANTHER" id="PTHR24103">
    <property type="entry name" value="E3 UBIQUITIN-PROTEIN LIGASE TRIM"/>
    <property type="match status" value="1"/>
</dbReference>
<dbReference type="InterPro" id="IPR003879">
    <property type="entry name" value="Butyrophylin_SPRY"/>
</dbReference>
<dbReference type="Gene3D" id="2.60.120.920">
    <property type="match status" value="1"/>
</dbReference>
<dbReference type="InterPro" id="IPR050143">
    <property type="entry name" value="TRIM/RBCC"/>
</dbReference>
<dbReference type="Pfam" id="PF13765">
    <property type="entry name" value="PRY"/>
    <property type="match status" value="1"/>
</dbReference>